<dbReference type="RefSeq" id="WP_003777943.1">
    <property type="nucleotide sequence ID" value="NZ_GL985619.1"/>
</dbReference>
<reference evidence="1 2" key="1">
    <citation type="submission" date="2011-05" db="EMBL/GenBank/DDBJ databases">
        <authorList>
            <person name="Muzny D."/>
            <person name="Qin X."/>
            <person name="Deng J."/>
            <person name="Jiang H."/>
            <person name="Liu Y."/>
            <person name="Qu J."/>
            <person name="Song X.-Z."/>
            <person name="Zhang L."/>
            <person name="Thornton R."/>
            <person name="Coyle M."/>
            <person name="Francisco L."/>
            <person name="Jackson L."/>
            <person name="Javaid M."/>
            <person name="Korchina V."/>
            <person name="Kovar C."/>
            <person name="Mata R."/>
            <person name="Mathew T."/>
            <person name="Ngo R."/>
            <person name="Nguyen L."/>
            <person name="Nguyen N."/>
            <person name="Okwuonu G."/>
            <person name="Ongeri F."/>
            <person name="Pham C."/>
            <person name="Simmons D."/>
            <person name="Wilczek-Boney K."/>
            <person name="Hale W."/>
            <person name="Jakkamsetti A."/>
            <person name="Pham P."/>
            <person name="Ruth R."/>
            <person name="San Lucas F."/>
            <person name="Warren J."/>
            <person name="Zhang J."/>
            <person name="Zhao Z."/>
            <person name="Zhou C."/>
            <person name="Zhu D."/>
            <person name="Lee S."/>
            <person name="Bess C."/>
            <person name="Blankenburg K."/>
            <person name="Forbes L."/>
            <person name="Fu Q."/>
            <person name="Gubbala S."/>
            <person name="Hirani K."/>
            <person name="Jayaseelan J.C."/>
            <person name="Lara F."/>
            <person name="Munidasa M."/>
            <person name="Palculict T."/>
            <person name="Patil S."/>
            <person name="Pu L.-L."/>
            <person name="Saada N."/>
            <person name="Tang L."/>
            <person name="Weissenberger G."/>
            <person name="Zhu Y."/>
            <person name="Hemphill L."/>
            <person name="Shang Y."/>
            <person name="Youmans B."/>
            <person name="Ayvaz T."/>
            <person name="Ross M."/>
            <person name="Santibanez J."/>
            <person name="Aqrawi P."/>
            <person name="Gross S."/>
            <person name="Joshi V."/>
            <person name="Fowler G."/>
            <person name="Nazareth L."/>
            <person name="Reid J."/>
            <person name="Worley K."/>
            <person name="Petrosino J."/>
            <person name="Highlander S."/>
            <person name="Gibbs R."/>
        </authorList>
    </citation>
    <scope>NUCLEOTIDE SEQUENCE [LARGE SCALE GENOMIC DNA]</scope>
    <source>
        <strain evidence="1 2">ATCC 33926</strain>
    </source>
</reference>
<organism evidence="1 2">
    <name type="scientific">Neisseria macacae ATCC 33926</name>
    <dbReference type="NCBI Taxonomy" id="997348"/>
    <lineage>
        <taxon>Bacteria</taxon>
        <taxon>Pseudomonadati</taxon>
        <taxon>Pseudomonadota</taxon>
        <taxon>Betaproteobacteria</taxon>
        <taxon>Neisseriales</taxon>
        <taxon>Neisseriaceae</taxon>
        <taxon>Neisseria</taxon>
    </lineage>
</organism>
<dbReference type="EMBL" id="AFQE01000062">
    <property type="protein sequence ID" value="EGQ77098.1"/>
    <property type="molecule type" value="Genomic_DNA"/>
</dbReference>
<evidence type="ECO:0000313" key="1">
    <source>
        <dbReference type="EMBL" id="EGQ77098.1"/>
    </source>
</evidence>
<comment type="caution">
    <text evidence="1">The sequence shown here is derived from an EMBL/GenBank/DDBJ whole genome shotgun (WGS) entry which is preliminary data.</text>
</comment>
<evidence type="ECO:0000313" key="2">
    <source>
        <dbReference type="Proteomes" id="UP000004982"/>
    </source>
</evidence>
<dbReference type="Proteomes" id="UP000004982">
    <property type="component" value="Unassembled WGS sequence"/>
</dbReference>
<sequence length="133" mass="15326">MRLWHQTLIPLLPRAQLLGQHRECAALRGAGWGRPHATVNYVFTHSPDKLYLYHALIMEEMEKRGYKPDPLWKDPLYRGKAVAPYAAHDTEAADSPIYPEHDDAYLDECLENLKTKASCYKRFQTTLSSQKVV</sequence>
<dbReference type="AlphaFoldDB" id="A0AA36XKY5"/>
<dbReference type="Pfam" id="PF03013">
    <property type="entry name" value="Pyr_excise"/>
    <property type="match status" value="1"/>
</dbReference>
<dbReference type="NCBIfam" id="TIGR02328">
    <property type="entry name" value="TIGR02328 family protein"/>
    <property type="match status" value="1"/>
</dbReference>
<accession>A0AA36XKY5</accession>
<dbReference type="InterPro" id="IPR012650">
    <property type="entry name" value="CHP02328"/>
</dbReference>
<proteinExistence type="predicted"/>
<gene>
    <name evidence="1" type="ORF">HMPREF9418_1324</name>
</gene>
<name>A0AA36XKY5_9NEIS</name>
<protein>
    <recommendedName>
        <fullName evidence="3">Pyrimidine dimer DNA glycosylase</fullName>
    </recommendedName>
</protein>
<dbReference type="InterPro" id="IPR004260">
    <property type="entry name" value="Pyr-dimer_DNA_glycosylase"/>
</dbReference>
<evidence type="ECO:0008006" key="3">
    <source>
        <dbReference type="Google" id="ProtNLM"/>
    </source>
</evidence>